<dbReference type="EMBL" id="JAKWBL010000005">
    <property type="protein sequence ID" value="MCH5600947.1"/>
    <property type="molecule type" value="Genomic_DNA"/>
</dbReference>
<dbReference type="Proteomes" id="UP001202248">
    <property type="component" value="Unassembled WGS sequence"/>
</dbReference>
<reference evidence="1 2" key="1">
    <citation type="submission" date="2022-02" db="EMBL/GenBank/DDBJ databases">
        <authorList>
            <person name="Min J."/>
        </authorList>
    </citation>
    <scope>NUCLEOTIDE SEQUENCE [LARGE SCALE GENOMIC DNA]</scope>
    <source>
        <strain evidence="1 2">GR10-1</strain>
    </source>
</reference>
<keyword evidence="2" id="KW-1185">Reference proteome</keyword>
<dbReference type="RefSeq" id="WP_240833467.1">
    <property type="nucleotide sequence ID" value="NZ_JAKWBL010000005.1"/>
</dbReference>
<protein>
    <submittedName>
        <fullName evidence="1">Uncharacterized protein</fullName>
    </submittedName>
</protein>
<comment type="caution">
    <text evidence="1">The sequence shown here is derived from an EMBL/GenBank/DDBJ whole genome shotgun (WGS) entry which is preliminary data.</text>
</comment>
<organism evidence="1 2">
    <name type="scientific">Niabella ginsengisoli</name>
    <dbReference type="NCBI Taxonomy" id="522298"/>
    <lineage>
        <taxon>Bacteria</taxon>
        <taxon>Pseudomonadati</taxon>
        <taxon>Bacteroidota</taxon>
        <taxon>Chitinophagia</taxon>
        <taxon>Chitinophagales</taxon>
        <taxon>Chitinophagaceae</taxon>
        <taxon>Niabella</taxon>
    </lineage>
</organism>
<proteinExistence type="predicted"/>
<evidence type="ECO:0000313" key="2">
    <source>
        <dbReference type="Proteomes" id="UP001202248"/>
    </source>
</evidence>
<accession>A0ABS9SRF6</accession>
<gene>
    <name evidence="1" type="ORF">MKP09_25060</name>
</gene>
<name>A0ABS9SRF6_9BACT</name>
<evidence type="ECO:0000313" key="1">
    <source>
        <dbReference type="EMBL" id="MCH5600947.1"/>
    </source>
</evidence>
<sequence>MLSTGVILPGLIGANPINGLNNPGDSFIDRLLPAPVGGGFMMNDYWIWDPQL</sequence>